<dbReference type="GO" id="GO:0046872">
    <property type="term" value="F:metal ion binding"/>
    <property type="evidence" value="ECO:0007669"/>
    <property type="project" value="UniProtKB-KW"/>
</dbReference>
<feature type="binding site" evidence="6">
    <location>
        <position position="109"/>
    </location>
    <ligand>
        <name>Fe cation</name>
        <dbReference type="ChEBI" id="CHEBI:24875"/>
    </ligand>
</feature>
<dbReference type="InterPro" id="IPR036821">
    <property type="entry name" value="Peptide_deformylase_sf"/>
</dbReference>
<dbReference type="Gene3D" id="3.90.45.10">
    <property type="entry name" value="Peptide deformylase"/>
    <property type="match status" value="1"/>
</dbReference>
<accession>A0A377FUW0</accession>
<comment type="cofactor">
    <cofactor evidence="6">
        <name>Fe(2+)</name>
        <dbReference type="ChEBI" id="CHEBI:29033"/>
    </cofactor>
    <text evidence="6">Binds 1 Fe(2+) ion.</text>
</comment>
<feature type="active site" evidence="6">
    <location>
        <position position="153"/>
    </location>
</feature>
<feature type="binding site" evidence="6">
    <location>
        <position position="152"/>
    </location>
    <ligand>
        <name>Fe cation</name>
        <dbReference type="ChEBI" id="CHEBI:24875"/>
    </ligand>
</feature>
<evidence type="ECO:0000256" key="3">
    <source>
        <dbReference type="ARBA" id="ARBA00022801"/>
    </source>
</evidence>
<dbReference type="NCBIfam" id="TIGR00079">
    <property type="entry name" value="pept_deformyl"/>
    <property type="match status" value="1"/>
</dbReference>
<gene>
    <name evidence="7" type="primary">def2</name>
    <name evidence="6" type="synonym">def</name>
    <name evidence="7" type="ORF">NCTC13163_01974</name>
</gene>
<dbReference type="Pfam" id="PF01327">
    <property type="entry name" value="Pep_deformylase"/>
    <property type="match status" value="1"/>
</dbReference>
<evidence type="ECO:0000313" key="8">
    <source>
        <dbReference type="Proteomes" id="UP000254060"/>
    </source>
</evidence>
<evidence type="ECO:0000256" key="2">
    <source>
        <dbReference type="ARBA" id="ARBA00022723"/>
    </source>
</evidence>
<comment type="function">
    <text evidence="6">Removes the formyl group from the N-terminal Met of newly synthesized proteins. Requires at least a dipeptide for an efficient rate of reaction. N-terminal L-methionine is a prerequisite for activity but the enzyme has broad specificity at other positions.</text>
</comment>
<dbReference type="RefSeq" id="WP_029335519.1">
    <property type="nucleotide sequence ID" value="NZ_UGGP01000001.1"/>
</dbReference>
<dbReference type="InterPro" id="IPR023635">
    <property type="entry name" value="Peptide_deformylase"/>
</dbReference>
<evidence type="ECO:0000313" key="7">
    <source>
        <dbReference type="EMBL" id="STO08601.1"/>
    </source>
</evidence>
<evidence type="ECO:0000256" key="6">
    <source>
        <dbReference type="HAMAP-Rule" id="MF_00163"/>
    </source>
</evidence>
<feature type="binding site" evidence="6">
    <location>
        <position position="156"/>
    </location>
    <ligand>
        <name>Fe cation</name>
        <dbReference type="ChEBI" id="CHEBI:24875"/>
    </ligand>
</feature>
<evidence type="ECO:0000256" key="5">
    <source>
        <dbReference type="ARBA" id="ARBA00023004"/>
    </source>
</evidence>
<dbReference type="PANTHER" id="PTHR10458:SF8">
    <property type="entry name" value="PEPTIDE DEFORMYLASE 2"/>
    <property type="match status" value="1"/>
</dbReference>
<comment type="similarity">
    <text evidence="1 6">Belongs to the polypeptide deformylase family.</text>
</comment>
<evidence type="ECO:0000256" key="1">
    <source>
        <dbReference type="ARBA" id="ARBA00010759"/>
    </source>
</evidence>
<dbReference type="Proteomes" id="UP000254060">
    <property type="component" value="Unassembled WGS sequence"/>
</dbReference>
<dbReference type="SUPFAM" id="SSF56420">
    <property type="entry name" value="Peptide deformylase"/>
    <property type="match status" value="1"/>
</dbReference>
<dbReference type="FunFam" id="3.90.45.10:FF:000002">
    <property type="entry name" value="Peptide deformylase"/>
    <property type="match status" value="1"/>
</dbReference>
<protein>
    <recommendedName>
        <fullName evidence="6">Peptide deformylase</fullName>
        <shortName evidence="6">PDF</shortName>
        <ecNumber evidence="6">3.5.1.88</ecNumber>
    </recommendedName>
    <alternativeName>
        <fullName evidence="6">Polypeptide deformylase</fullName>
    </alternativeName>
</protein>
<sequence>MLTMKDVIREGDDRLRLRSNEVPVPPTAEDLALLDEMETFLVNSQDPEISEKYELRGGVGIAAPQLGVNRRFFTVLLAEEEETFKLSIFNPRITSHSVEQTFLNGGEGCLSVDRVVKGNVPRHRRITLEGFDRDGNPIKLRLRGMRAIVCQHELDHLNGVLFYDRINPTNPLETYGEPI</sequence>
<proteinExistence type="inferred from homology"/>
<organism evidence="7 8">
    <name type="scientific">Exiguobacterium aurantiacum</name>
    <dbReference type="NCBI Taxonomy" id="33987"/>
    <lineage>
        <taxon>Bacteria</taxon>
        <taxon>Bacillati</taxon>
        <taxon>Bacillota</taxon>
        <taxon>Bacilli</taxon>
        <taxon>Bacillales</taxon>
        <taxon>Bacillales Family XII. Incertae Sedis</taxon>
        <taxon>Exiguobacterium</taxon>
    </lineage>
</organism>
<name>A0A377FUW0_9BACL</name>
<dbReference type="AlphaFoldDB" id="A0A377FUW0"/>
<dbReference type="STRING" id="1397694.GCA_000702585_02467"/>
<dbReference type="GO" id="GO:0006412">
    <property type="term" value="P:translation"/>
    <property type="evidence" value="ECO:0007669"/>
    <property type="project" value="UniProtKB-UniRule"/>
</dbReference>
<dbReference type="EC" id="3.5.1.88" evidence="6"/>
<dbReference type="HAMAP" id="MF_00163">
    <property type="entry name" value="Pep_deformylase"/>
    <property type="match status" value="1"/>
</dbReference>
<evidence type="ECO:0000256" key="4">
    <source>
        <dbReference type="ARBA" id="ARBA00022917"/>
    </source>
</evidence>
<dbReference type="OrthoDB" id="9784988at2"/>
<dbReference type="GO" id="GO:0042586">
    <property type="term" value="F:peptide deformylase activity"/>
    <property type="evidence" value="ECO:0007669"/>
    <property type="project" value="UniProtKB-UniRule"/>
</dbReference>
<dbReference type="SMR" id="A0A377FUW0"/>
<reference evidence="7 8" key="1">
    <citation type="submission" date="2018-06" db="EMBL/GenBank/DDBJ databases">
        <authorList>
            <consortium name="Pathogen Informatics"/>
            <person name="Doyle S."/>
        </authorList>
    </citation>
    <scope>NUCLEOTIDE SEQUENCE [LARGE SCALE GENOMIC DNA]</scope>
    <source>
        <strain evidence="7 8">NCTC13163</strain>
    </source>
</reference>
<dbReference type="PANTHER" id="PTHR10458">
    <property type="entry name" value="PEPTIDE DEFORMYLASE"/>
    <property type="match status" value="1"/>
</dbReference>
<keyword evidence="3 6" id="KW-0378">Hydrolase</keyword>
<comment type="catalytic activity">
    <reaction evidence="6">
        <text>N-terminal N-formyl-L-methionyl-[peptide] + H2O = N-terminal L-methionyl-[peptide] + formate</text>
        <dbReference type="Rhea" id="RHEA:24420"/>
        <dbReference type="Rhea" id="RHEA-COMP:10639"/>
        <dbReference type="Rhea" id="RHEA-COMP:10640"/>
        <dbReference type="ChEBI" id="CHEBI:15377"/>
        <dbReference type="ChEBI" id="CHEBI:15740"/>
        <dbReference type="ChEBI" id="CHEBI:49298"/>
        <dbReference type="ChEBI" id="CHEBI:64731"/>
        <dbReference type="EC" id="3.5.1.88"/>
    </reaction>
</comment>
<keyword evidence="2 6" id="KW-0479">Metal-binding</keyword>
<keyword evidence="5 6" id="KW-0408">Iron</keyword>
<dbReference type="PRINTS" id="PR01576">
    <property type="entry name" value="PDEFORMYLASE"/>
</dbReference>
<dbReference type="EMBL" id="UGGP01000001">
    <property type="protein sequence ID" value="STO08601.1"/>
    <property type="molecule type" value="Genomic_DNA"/>
</dbReference>
<dbReference type="CDD" id="cd00487">
    <property type="entry name" value="Pep_deformylase"/>
    <property type="match status" value="1"/>
</dbReference>
<keyword evidence="4 6" id="KW-0648">Protein biosynthesis</keyword>